<evidence type="ECO:0000313" key="3">
    <source>
        <dbReference type="EMBL" id="GGF29379.1"/>
    </source>
</evidence>
<name>A0ABQ1UZ38_9NOCA</name>
<keyword evidence="2" id="KW-0808">Transferase</keyword>
<dbReference type="InterPro" id="IPR033904">
    <property type="entry name" value="Trans_IPPS_HH"/>
</dbReference>
<reference evidence="4" key="1">
    <citation type="journal article" date="2019" name="Int. J. Syst. Evol. Microbiol.">
        <title>The Global Catalogue of Microorganisms (GCM) 10K type strain sequencing project: providing services to taxonomists for standard genome sequencing and annotation.</title>
        <authorList>
            <consortium name="The Broad Institute Genomics Platform"/>
            <consortium name="The Broad Institute Genome Sequencing Center for Infectious Disease"/>
            <person name="Wu L."/>
            <person name="Ma J."/>
        </authorList>
    </citation>
    <scope>NUCLEOTIDE SEQUENCE [LARGE SCALE GENOMIC DNA]</scope>
    <source>
        <strain evidence="4">CCM 7855</strain>
    </source>
</reference>
<evidence type="ECO:0000313" key="4">
    <source>
        <dbReference type="Proteomes" id="UP000632454"/>
    </source>
</evidence>
<dbReference type="InterPro" id="IPR044843">
    <property type="entry name" value="Trans_IPPS_bact-type"/>
</dbReference>
<comment type="pathway">
    <text evidence="1">Carotenoid biosynthesis; phytoene biosynthesis.</text>
</comment>
<keyword evidence="4" id="KW-1185">Reference proteome</keyword>
<dbReference type="SFLD" id="SFLDG01212">
    <property type="entry name" value="Phytoene_synthase_like"/>
    <property type="match status" value="1"/>
</dbReference>
<dbReference type="Pfam" id="PF00494">
    <property type="entry name" value="SQS_PSY"/>
    <property type="match status" value="1"/>
</dbReference>
<proteinExistence type="predicted"/>
<dbReference type="InterPro" id="IPR002060">
    <property type="entry name" value="Squ/phyt_synthse"/>
</dbReference>
<dbReference type="CDD" id="cd00683">
    <property type="entry name" value="Trans_IPPS_HH"/>
    <property type="match status" value="1"/>
</dbReference>
<dbReference type="EMBL" id="BMCS01000001">
    <property type="protein sequence ID" value="GGF29379.1"/>
    <property type="molecule type" value="Genomic_DNA"/>
</dbReference>
<dbReference type="PANTHER" id="PTHR31480">
    <property type="entry name" value="BIFUNCTIONAL LYCOPENE CYCLASE/PHYTOENE SYNTHASE"/>
    <property type="match status" value="1"/>
</dbReference>
<dbReference type="SUPFAM" id="SSF48576">
    <property type="entry name" value="Terpenoid synthases"/>
    <property type="match status" value="1"/>
</dbReference>
<dbReference type="SFLD" id="SFLDS00005">
    <property type="entry name" value="Isoprenoid_Synthase_Type_I"/>
    <property type="match status" value="1"/>
</dbReference>
<organism evidence="3 4">
    <name type="scientific">Williamsia phyllosphaerae</name>
    <dbReference type="NCBI Taxonomy" id="885042"/>
    <lineage>
        <taxon>Bacteria</taxon>
        <taxon>Bacillati</taxon>
        <taxon>Actinomycetota</taxon>
        <taxon>Actinomycetes</taxon>
        <taxon>Mycobacteriales</taxon>
        <taxon>Nocardiaceae</taxon>
        <taxon>Williamsia</taxon>
    </lineage>
</organism>
<dbReference type="InterPro" id="IPR008949">
    <property type="entry name" value="Isoprenoid_synthase_dom_sf"/>
</dbReference>
<dbReference type="Proteomes" id="UP000632454">
    <property type="component" value="Unassembled WGS sequence"/>
</dbReference>
<evidence type="ECO:0000256" key="1">
    <source>
        <dbReference type="ARBA" id="ARBA00004684"/>
    </source>
</evidence>
<comment type="caution">
    <text evidence="3">The sequence shown here is derived from an EMBL/GenBank/DDBJ whole genome shotgun (WGS) entry which is preliminary data.</text>
</comment>
<dbReference type="PROSITE" id="PS01044">
    <property type="entry name" value="SQUALEN_PHYTOEN_SYN_1"/>
    <property type="match status" value="1"/>
</dbReference>
<dbReference type="InterPro" id="IPR019845">
    <property type="entry name" value="Squalene/phytoene_synthase_CS"/>
</dbReference>
<accession>A0ABQ1UZ38</accession>
<gene>
    <name evidence="3" type="primary">crtB</name>
    <name evidence="3" type="ORF">GCM10007298_26620</name>
</gene>
<protein>
    <submittedName>
        <fullName evidence="3">Phytoene synthase</fullName>
    </submittedName>
</protein>
<sequence>MTPEVGSALERGYRAARESTALHGRTYYLGTRLLPPERRRAVHALYGFARMVDDVVDIPGDPDPVGTVDDMDRQLLDALEVAGGPRGSIPFEGIAGIDDQILAVADTIVGFDIPRDYFTAFMASMRMDLPGSPLFRSRYRTFDELDEYMYGSAAVIGLQMLPILGTTDPDEAIAPARALGEAFQLTNFIRDVGEDLDRDRIYLPTEELASFGVGEDMLREARRTGVSPPELVRALAHCIAVTRSRYRDAEPGVALIAPRSRPAIRAAFDLYRDILDEVEAADHQIMGRRVSVGGRRRARRAISAVIRRR</sequence>
<dbReference type="Gene3D" id="1.10.600.10">
    <property type="entry name" value="Farnesyl Diphosphate Synthase"/>
    <property type="match status" value="1"/>
</dbReference>
<dbReference type="PROSITE" id="PS01045">
    <property type="entry name" value="SQUALEN_PHYTOEN_SYN_2"/>
    <property type="match status" value="1"/>
</dbReference>
<evidence type="ECO:0000256" key="2">
    <source>
        <dbReference type="ARBA" id="ARBA00022679"/>
    </source>
</evidence>
<dbReference type="SFLD" id="SFLDG01018">
    <property type="entry name" value="Squalene/Phytoene_Synthase_Lik"/>
    <property type="match status" value="1"/>
</dbReference>
<dbReference type="RefSeq" id="WP_188490128.1">
    <property type="nucleotide sequence ID" value="NZ_BMCS01000001.1"/>
</dbReference>